<organism evidence="1">
    <name type="scientific">marine sediment metagenome</name>
    <dbReference type="NCBI Taxonomy" id="412755"/>
    <lineage>
        <taxon>unclassified sequences</taxon>
        <taxon>metagenomes</taxon>
        <taxon>ecological metagenomes</taxon>
    </lineage>
</organism>
<comment type="caution">
    <text evidence="1">The sequence shown here is derived from an EMBL/GenBank/DDBJ whole genome shotgun (WGS) entry which is preliminary data.</text>
</comment>
<name>A0A0F9B133_9ZZZZ</name>
<accession>A0A0F9B133</accession>
<proteinExistence type="predicted"/>
<protein>
    <submittedName>
        <fullName evidence="1">Uncharacterized protein</fullName>
    </submittedName>
</protein>
<reference evidence="1" key="1">
    <citation type="journal article" date="2015" name="Nature">
        <title>Complex archaea that bridge the gap between prokaryotes and eukaryotes.</title>
        <authorList>
            <person name="Spang A."/>
            <person name="Saw J.H."/>
            <person name="Jorgensen S.L."/>
            <person name="Zaremba-Niedzwiedzka K."/>
            <person name="Martijn J."/>
            <person name="Lind A.E."/>
            <person name="van Eijk R."/>
            <person name="Schleper C."/>
            <person name="Guy L."/>
            <person name="Ettema T.J."/>
        </authorList>
    </citation>
    <scope>NUCLEOTIDE SEQUENCE</scope>
</reference>
<sequence>MKEHEQLGLTKVEYEDAKRIDLHYKRLESLDRQYEDAIRAALDIIQNEELDITEEKLNTWWWANLFEWIEVWGYKWIGEIRWSDNEELEEDRQRLERIKAKEKFKREGPS</sequence>
<dbReference type="AlphaFoldDB" id="A0A0F9B133"/>
<gene>
    <name evidence="1" type="ORF">LCGC14_2585580</name>
</gene>
<evidence type="ECO:0000313" key="1">
    <source>
        <dbReference type="EMBL" id="KKL07482.1"/>
    </source>
</evidence>
<dbReference type="EMBL" id="LAZR01043274">
    <property type="protein sequence ID" value="KKL07482.1"/>
    <property type="molecule type" value="Genomic_DNA"/>
</dbReference>